<dbReference type="Proteomes" id="UP000070505">
    <property type="component" value="Unassembled WGS sequence"/>
</dbReference>
<evidence type="ECO:0008006" key="4">
    <source>
        <dbReference type="Google" id="ProtNLM"/>
    </source>
</evidence>
<feature type="transmembrane region" description="Helical" evidence="1">
    <location>
        <begin position="12"/>
        <end position="30"/>
    </location>
</feature>
<reference evidence="2 3" key="1">
    <citation type="submission" date="2016-02" db="EMBL/GenBank/DDBJ databases">
        <authorList>
            <person name="Wen L."/>
            <person name="He K."/>
            <person name="Yang H."/>
        </authorList>
    </citation>
    <scope>NUCLEOTIDE SEQUENCE [LARGE SCALE GENOMIC DNA]</scope>
    <source>
        <strain evidence="2 3">CMW7778B</strain>
    </source>
</reference>
<proteinExistence type="predicted"/>
<keyword evidence="1" id="KW-1133">Transmembrane helix</keyword>
<gene>
    <name evidence="2" type="ORF">HMPREF3230_00281</name>
</gene>
<keyword evidence="1" id="KW-0472">Membrane</keyword>
<name>A0A135ZA64_GARVA</name>
<organism evidence="2 3">
    <name type="scientific">Gardnerella vaginalis</name>
    <dbReference type="NCBI Taxonomy" id="2702"/>
    <lineage>
        <taxon>Bacteria</taxon>
        <taxon>Bacillati</taxon>
        <taxon>Actinomycetota</taxon>
        <taxon>Actinomycetes</taxon>
        <taxon>Bifidobacteriales</taxon>
        <taxon>Bifidobacteriaceae</taxon>
        <taxon>Gardnerella</taxon>
    </lineage>
</organism>
<protein>
    <recommendedName>
        <fullName evidence="4">Transmembrane protein</fullName>
    </recommendedName>
</protein>
<accession>A0A135ZA64</accession>
<evidence type="ECO:0000256" key="1">
    <source>
        <dbReference type="SAM" id="Phobius"/>
    </source>
</evidence>
<dbReference type="AlphaFoldDB" id="A0A135ZA64"/>
<sequence length="40" mass="4850">MFYCDCFQNVCCNFCCNCFVAIVAAFRWFYKFLEDEGERL</sequence>
<evidence type="ECO:0000313" key="3">
    <source>
        <dbReference type="Proteomes" id="UP000070505"/>
    </source>
</evidence>
<keyword evidence="1" id="KW-0812">Transmembrane</keyword>
<comment type="caution">
    <text evidence="2">The sequence shown here is derived from an EMBL/GenBank/DDBJ whole genome shotgun (WGS) entry which is preliminary data.</text>
</comment>
<dbReference type="PATRIC" id="fig|2702.101.peg.275"/>
<dbReference type="EMBL" id="LSRC01000012">
    <property type="protein sequence ID" value="KXI18510.1"/>
    <property type="molecule type" value="Genomic_DNA"/>
</dbReference>
<evidence type="ECO:0000313" key="2">
    <source>
        <dbReference type="EMBL" id="KXI18510.1"/>
    </source>
</evidence>